<evidence type="ECO:0000256" key="2">
    <source>
        <dbReference type="SAM" id="Phobius"/>
    </source>
</evidence>
<name>A0A395MZL1_9HYPO</name>
<keyword evidence="2" id="KW-1133">Transmembrane helix</keyword>
<reference evidence="3 4" key="1">
    <citation type="journal article" date="2018" name="PLoS Pathog.">
        <title>Evolution of structural diversity of trichothecenes, a family of toxins produced by plant pathogenic and entomopathogenic fungi.</title>
        <authorList>
            <person name="Proctor R.H."/>
            <person name="McCormick S.P."/>
            <person name="Kim H.S."/>
            <person name="Cardoza R.E."/>
            <person name="Stanley A.M."/>
            <person name="Lindo L."/>
            <person name="Kelly A."/>
            <person name="Brown D.W."/>
            <person name="Lee T."/>
            <person name="Vaughan M.M."/>
            <person name="Alexander N.J."/>
            <person name="Busman M."/>
            <person name="Gutierrez S."/>
        </authorList>
    </citation>
    <scope>NUCLEOTIDE SEQUENCE [LARGE SCALE GENOMIC DNA]</scope>
    <source>
        <strain evidence="3 4">NRRL 13405</strain>
    </source>
</reference>
<dbReference type="AlphaFoldDB" id="A0A395MZL1"/>
<evidence type="ECO:0000256" key="1">
    <source>
        <dbReference type="SAM" id="MobiDB-lite"/>
    </source>
</evidence>
<evidence type="ECO:0000313" key="4">
    <source>
        <dbReference type="Proteomes" id="UP000265631"/>
    </source>
</evidence>
<organism evidence="3 4">
    <name type="scientific">Fusarium flagelliforme</name>
    <dbReference type="NCBI Taxonomy" id="2675880"/>
    <lineage>
        <taxon>Eukaryota</taxon>
        <taxon>Fungi</taxon>
        <taxon>Dikarya</taxon>
        <taxon>Ascomycota</taxon>
        <taxon>Pezizomycotina</taxon>
        <taxon>Sordariomycetes</taxon>
        <taxon>Hypocreomycetidae</taxon>
        <taxon>Hypocreales</taxon>
        <taxon>Nectriaceae</taxon>
        <taxon>Fusarium</taxon>
        <taxon>Fusarium incarnatum-equiseti species complex</taxon>
    </lineage>
</organism>
<keyword evidence="4" id="KW-1185">Reference proteome</keyword>
<evidence type="ECO:0000313" key="3">
    <source>
        <dbReference type="EMBL" id="RFN53095.1"/>
    </source>
</evidence>
<protein>
    <submittedName>
        <fullName evidence="3">Uncharacterized protein</fullName>
    </submittedName>
</protein>
<feature type="transmembrane region" description="Helical" evidence="2">
    <location>
        <begin position="15"/>
        <end position="37"/>
    </location>
</feature>
<gene>
    <name evidence="3" type="ORF">FIE12Z_2679</name>
</gene>
<feature type="region of interest" description="Disordered" evidence="1">
    <location>
        <begin position="114"/>
        <end position="153"/>
    </location>
</feature>
<comment type="caution">
    <text evidence="3">The sequence shown here is derived from an EMBL/GenBank/DDBJ whole genome shotgun (WGS) entry which is preliminary data.</text>
</comment>
<proteinExistence type="predicted"/>
<accession>A0A395MZL1</accession>
<dbReference type="Proteomes" id="UP000265631">
    <property type="component" value="Unassembled WGS sequence"/>
</dbReference>
<keyword evidence="2" id="KW-0472">Membrane</keyword>
<sequence>MAPIPESTIEVPEVFYWSLAITCGFLFSYGLAVILCIRQDGKQQKKELSEHHEDYLVSESGRRAAVQEACLLRELLTKCQDDLRASQDRDNKHWKYLTRTVEFCQAHHVGRNAPSLHHLETDSQVQSEASSTNSSPEREDSEYYGPSLASTAEPQTGSVVLPLNLTQLANGDAAQYMVNNRYQMPEQIRFGDHIPINRSPVRPGFARDSTKSSDEMAPEPTQPLADHWSPTRRPTP</sequence>
<keyword evidence="2" id="KW-0812">Transmembrane</keyword>
<feature type="region of interest" description="Disordered" evidence="1">
    <location>
        <begin position="191"/>
        <end position="236"/>
    </location>
</feature>
<dbReference type="EMBL" id="PXXK01000051">
    <property type="protein sequence ID" value="RFN53095.1"/>
    <property type="molecule type" value="Genomic_DNA"/>
</dbReference>
<feature type="compositionally biased region" description="Polar residues" evidence="1">
    <location>
        <begin position="122"/>
        <end position="135"/>
    </location>
</feature>